<proteinExistence type="inferred from homology"/>
<keyword evidence="6" id="KW-1133">Transmembrane helix</keyword>
<dbReference type="PANTHER" id="PTHR13398:SF0">
    <property type="entry name" value="GDP-FUCOSE PROTEIN O-FUCOSYLTRANSFERASE 2"/>
    <property type="match status" value="1"/>
</dbReference>
<evidence type="ECO:0000256" key="3">
    <source>
        <dbReference type="ARBA" id="ARBA00022676"/>
    </source>
</evidence>
<keyword evidence="7" id="KW-0472">Membrane</keyword>
<keyword evidence="10" id="KW-0119">Carbohydrate metabolism</keyword>
<dbReference type="Proteomes" id="UP000436088">
    <property type="component" value="Unassembled WGS sequence"/>
</dbReference>
<dbReference type="AlphaFoldDB" id="A0A6A3ATH2"/>
<dbReference type="Gene3D" id="3.40.50.11350">
    <property type="match status" value="1"/>
</dbReference>
<evidence type="ECO:0000256" key="10">
    <source>
        <dbReference type="ARBA" id="ARBA00023277"/>
    </source>
</evidence>
<keyword evidence="5" id="KW-0812">Transmembrane</keyword>
<dbReference type="FunFam" id="3.40.50.11350:FF:000005">
    <property type="entry name" value="O-fucosyltransferase family protein"/>
    <property type="match status" value="1"/>
</dbReference>
<name>A0A6A3ATH2_HIBSY</name>
<evidence type="ECO:0000256" key="4">
    <source>
        <dbReference type="ARBA" id="ARBA00022679"/>
    </source>
</evidence>
<evidence type="ECO:0000313" key="13">
    <source>
        <dbReference type="Proteomes" id="UP000436088"/>
    </source>
</evidence>
<keyword evidence="8" id="KW-0325">Glycoprotein</keyword>
<keyword evidence="9" id="KW-0294">Fucose metabolism</keyword>
<keyword evidence="3" id="KW-0328">Glycosyltransferase</keyword>
<organism evidence="12 13">
    <name type="scientific">Hibiscus syriacus</name>
    <name type="common">Rose of Sharon</name>
    <dbReference type="NCBI Taxonomy" id="106335"/>
    <lineage>
        <taxon>Eukaryota</taxon>
        <taxon>Viridiplantae</taxon>
        <taxon>Streptophyta</taxon>
        <taxon>Embryophyta</taxon>
        <taxon>Tracheophyta</taxon>
        <taxon>Spermatophyta</taxon>
        <taxon>Magnoliopsida</taxon>
        <taxon>eudicotyledons</taxon>
        <taxon>Gunneridae</taxon>
        <taxon>Pentapetalae</taxon>
        <taxon>rosids</taxon>
        <taxon>malvids</taxon>
        <taxon>Malvales</taxon>
        <taxon>Malvaceae</taxon>
        <taxon>Malvoideae</taxon>
        <taxon>Hibiscus</taxon>
    </lineage>
</organism>
<sequence>MAVQFEDIKTALLTQITFNKHIQQTLLSPYKTGNTLQNDTALDSNSSGYGFQGCRKVDQRFSERRTIEWRPKLNKFLFPICLLGQMSNHLICLEKHIFFSAVLNRALVIPSSRFDYQYHRVLDIEHINDCIGKKAVVPFEEFMRMRKHHARIDKFICYSSSQQPCFIDEEHLKKLKSLGISMAKLEAAWKNEDVKNPCRKTAKDVEEKRIWAVILLPFISDDMASLSSGMFFDFVASSCLGKYGSLLLSNGNMLENRSNDKKPRSFYPIPQAADCITRMVEKASTPVIYLSTDAAESETGLLQSMIVLNGKIIPLVKRPPRNSAEKWDALLYRHGLEGDHQVEAILDKTICAMASVFIGASGSTFAEDILRLRKVNSVASQ</sequence>
<protein>
    <recommendedName>
        <fullName evidence="11">O-fucosyltransferase family protein</fullName>
    </recommendedName>
</protein>
<dbReference type="InterPro" id="IPR045130">
    <property type="entry name" value="OFUT2-like"/>
</dbReference>
<comment type="subcellular location">
    <subcellularLocation>
        <location evidence="1">Membrane</location>
        <topology evidence="1">Single-pass membrane protein</topology>
    </subcellularLocation>
</comment>
<evidence type="ECO:0000256" key="8">
    <source>
        <dbReference type="ARBA" id="ARBA00023180"/>
    </source>
</evidence>
<evidence type="ECO:0000256" key="2">
    <source>
        <dbReference type="ARBA" id="ARBA00007737"/>
    </source>
</evidence>
<keyword evidence="13" id="KW-1185">Reference proteome</keyword>
<evidence type="ECO:0000256" key="11">
    <source>
        <dbReference type="ARBA" id="ARBA00030350"/>
    </source>
</evidence>
<evidence type="ECO:0000313" key="12">
    <source>
        <dbReference type="EMBL" id="KAE8707981.1"/>
    </source>
</evidence>
<dbReference type="GO" id="GO:0046922">
    <property type="term" value="F:peptide-O-fucosyltransferase activity"/>
    <property type="evidence" value="ECO:0007669"/>
    <property type="project" value="InterPro"/>
</dbReference>
<dbReference type="GO" id="GO:0016020">
    <property type="term" value="C:membrane"/>
    <property type="evidence" value="ECO:0007669"/>
    <property type="project" value="UniProtKB-SubCell"/>
</dbReference>
<keyword evidence="4" id="KW-0808">Transferase</keyword>
<evidence type="ECO:0000256" key="1">
    <source>
        <dbReference type="ARBA" id="ARBA00004167"/>
    </source>
</evidence>
<accession>A0A6A3ATH2</accession>
<evidence type="ECO:0000256" key="7">
    <source>
        <dbReference type="ARBA" id="ARBA00023136"/>
    </source>
</evidence>
<dbReference type="GO" id="GO:0006004">
    <property type="term" value="P:fucose metabolic process"/>
    <property type="evidence" value="ECO:0007669"/>
    <property type="project" value="UniProtKB-KW"/>
</dbReference>
<dbReference type="PANTHER" id="PTHR13398">
    <property type="entry name" value="GDP-FUCOSE PROTEIN O-FUCOSYLTRANSFERASE 2"/>
    <property type="match status" value="1"/>
</dbReference>
<evidence type="ECO:0000256" key="9">
    <source>
        <dbReference type="ARBA" id="ARBA00023253"/>
    </source>
</evidence>
<reference evidence="12" key="1">
    <citation type="submission" date="2019-09" db="EMBL/GenBank/DDBJ databases">
        <title>Draft genome information of white flower Hibiscus syriacus.</title>
        <authorList>
            <person name="Kim Y.-M."/>
        </authorList>
    </citation>
    <scope>NUCLEOTIDE SEQUENCE [LARGE SCALE GENOMIC DNA]</scope>
    <source>
        <strain evidence="12">YM2019G1</strain>
    </source>
</reference>
<evidence type="ECO:0000256" key="6">
    <source>
        <dbReference type="ARBA" id="ARBA00022989"/>
    </source>
</evidence>
<evidence type="ECO:0000256" key="5">
    <source>
        <dbReference type="ARBA" id="ARBA00022692"/>
    </source>
</evidence>
<comment type="similarity">
    <text evidence="2">Belongs to the glycosyltransferase GT106 family.</text>
</comment>
<dbReference type="EMBL" id="VEPZ02000952">
    <property type="protein sequence ID" value="KAE8707981.1"/>
    <property type="molecule type" value="Genomic_DNA"/>
</dbReference>
<gene>
    <name evidence="12" type="ORF">F3Y22_tig00110365pilonHSYRG00122</name>
</gene>
<comment type="caution">
    <text evidence="12">The sequence shown here is derived from an EMBL/GenBank/DDBJ whole genome shotgun (WGS) entry which is preliminary data.</text>
</comment>